<dbReference type="NCBIfam" id="TIGR02530">
    <property type="entry name" value="flg_new"/>
    <property type="match status" value="1"/>
</dbReference>
<keyword evidence="2" id="KW-1185">Reference proteome</keyword>
<organism evidence="1 2">
    <name type="scientific">Desulforamulus aquiferis</name>
    <dbReference type="NCBI Taxonomy" id="1397668"/>
    <lineage>
        <taxon>Bacteria</taxon>
        <taxon>Bacillati</taxon>
        <taxon>Bacillota</taxon>
        <taxon>Clostridia</taxon>
        <taxon>Eubacteriales</taxon>
        <taxon>Peptococcaceae</taxon>
        <taxon>Desulforamulus</taxon>
    </lineage>
</organism>
<name>A0AAW7ZF83_9FIRM</name>
<keyword evidence="1" id="KW-0969">Cilium</keyword>
<keyword evidence="1" id="KW-0282">Flagellum</keyword>
<dbReference type="Pfam" id="PF12611">
    <property type="entry name" value="Flagellar_put"/>
    <property type="match status" value="1"/>
</dbReference>
<reference evidence="1" key="2">
    <citation type="submission" date="2023-03" db="EMBL/GenBank/DDBJ databases">
        <authorList>
            <person name="Zhang Z."/>
        </authorList>
    </citation>
    <scope>NUCLEOTIDE SEQUENCE</scope>
    <source>
        <strain evidence="1">DSA</strain>
    </source>
</reference>
<evidence type="ECO:0000313" key="1">
    <source>
        <dbReference type="EMBL" id="MDO7788372.1"/>
    </source>
</evidence>
<comment type="caution">
    <text evidence="1">The sequence shown here is derived from an EMBL/GenBank/DDBJ whole genome shotgun (WGS) entry which is preliminary data.</text>
</comment>
<accession>A0AAW7ZF83</accession>
<protein>
    <submittedName>
        <fullName evidence="1">TIGR02530 family flagellar biosynthesis protein</fullName>
    </submittedName>
</protein>
<reference evidence="1" key="1">
    <citation type="journal article" date="2023" name="J. Hazard. Mater.">
        <title>Anaerobic biodegradation of pyrene and benzo[a]pyrene by a new sulfate-reducing Desulforamulus aquiferis strain DSA.</title>
        <authorList>
            <person name="Zhang Z."/>
            <person name="Sun J."/>
            <person name="Gong X."/>
            <person name="Wang C."/>
            <person name="Wang H."/>
        </authorList>
    </citation>
    <scope>NUCLEOTIDE SEQUENCE</scope>
    <source>
        <strain evidence="1">DSA</strain>
    </source>
</reference>
<evidence type="ECO:0000313" key="2">
    <source>
        <dbReference type="Proteomes" id="UP001172911"/>
    </source>
</evidence>
<sequence>MKTQQEAHNQVQKVNQPQRVLFEEYLQREVNRQSEVKLSAHAEKRLKERNVSLSEDDFNKINKAVQRAAAKGSRDSLLLYGDLALVTSITNRTVVTAIDGKNMEQHVFTNIDSAVIIK</sequence>
<proteinExistence type="predicted"/>
<dbReference type="RefSeq" id="WP_304544251.1">
    <property type="nucleotide sequence ID" value="NZ_JARPTC010000021.1"/>
</dbReference>
<dbReference type="EMBL" id="JARPTC010000021">
    <property type="protein sequence ID" value="MDO7788372.1"/>
    <property type="molecule type" value="Genomic_DNA"/>
</dbReference>
<dbReference type="AlphaFoldDB" id="A0AAW7ZF83"/>
<dbReference type="Proteomes" id="UP001172911">
    <property type="component" value="Unassembled WGS sequence"/>
</dbReference>
<dbReference type="InterPro" id="IPR013367">
    <property type="entry name" value="Flagellar_put"/>
</dbReference>
<gene>
    <name evidence="1" type="ORF">P6N53_14185</name>
</gene>
<keyword evidence="1" id="KW-0966">Cell projection</keyword>